<evidence type="ECO:0000259" key="2">
    <source>
        <dbReference type="Pfam" id="PF24758"/>
    </source>
</evidence>
<evidence type="ECO:0000259" key="1">
    <source>
        <dbReference type="Pfam" id="PF00646"/>
    </source>
</evidence>
<keyword evidence="4" id="KW-1185">Reference proteome</keyword>
<reference evidence="3 4" key="1">
    <citation type="journal article" date="2013" name="Proc. Natl. Acad. Sci. U.S.A.">
        <title>Fine-scale variation in meiotic recombination in Mimulus inferred from population shotgun sequencing.</title>
        <authorList>
            <person name="Hellsten U."/>
            <person name="Wright K.M."/>
            <person name="Jenkins J."/>
            <person name="Shu S."/>
            <person name="Yuan Y."/>
            <person name="Wessler S.R."/>
            <person name="Schmutz J."/>
            <person name="Willis J.H."/>
            <person name="Rokhsar D.S."/>
        </authorList>
    </citation>
    <scope>NUCLEOTIDE SEQUENCE [LARGE SCALE GENOMIC DNA]</scope>
    <source>
        <strain evidence="4">cv. DUN x IM62</strain>
    </source>
</reference>
<dbReference type="InterPro" id="IPR032675">
    <property type="entry name" value="LRR_dom_sf"/>
</dbReference>
<organism evidence="3 4">
    <name type="scientific">Erythranthe guttata</name>
    <name type="common">Yellow monkey flower</name>
    <name type="synonym">Mimulus guttatus</name>
    <dbReference type="NCBI Taxonomy" id="4155"/>
    <lineage>
        <taxon>Eukaryota</taxon>
        <taxon>Viridiplantae</taxon>
        <taxon>Streptophyta</taxon>
        <taxon>Embryophyta</taxon>
        <taxon>Tracheophyta</taxon>
        <taxon>Spermatophyta</taxon>
        <taxon>Magnoliopsida</taxon>
        <taxon>eudicotyledons</taxon>
        <taxon>Gunneridae</taxon>
        <taxon>Pentapetalae</taxon>
        <taxon>asterids</taxon>
        <taxon>lamiids</taxon>
        <taxon>Lamiales</taxon>
        <taxon>Phrymaceae</taxon>
        <taxon>Erythranthe</taxon>
    </lineage>
</organism>
<dbReference type="InterPro" id="IPR001810">
    <property type="entry name" value="F-box_dom"/>
</dbReference>
<feature type="domain" description="F-box" evidence="1">
    <location>
        <begin position="16"/>
        <end position="54"/>
    </location>
</feature>
<name>A0A022RUB5_ERYGU</name>
<evidence type="ECO:0008006" key="5">
    <source>
        <dbReference type="Google" id="ProtNLM"/>
    </source>
</evidence>
<feature type="domain" description="F-box/LRR-repeat protein 15/At3g58940/PEG3-like LRR" evidence="2">
    <location>
        <begin position="111"/>
        <end position="253"/>
    </location>
</feature>
<dbReference type="Proteomes" id="UP000030748">
    <property type="component" value="Unassembled WGS sequence"/>
</dbReference>
<dbReference type="EMBL" id="KI630218">
    <property type="protein sequence ID" value="EYU44102.1"/>
    <property type="molecule type" value="Genomic_DNA"/>
</dbReference>
<protein>
    <recommendedName>
        <fullName evidence="5">F-box domain-containing protein</fullName>
    </recommendedName>
</protein>
<accession>A0A022RUB5</accession>
<gene>
    <name evidence="3" type="ORF">MIMGU_mgv1a022741mg</name>
</gene>
<evidence type="ECO:0000313" key="4">
    <source>
        <dbReference type="Proteomes" id="UP000030748"/>
    </source>
</evidence>
<dbReference type="PhylomeDB" id="A0A022RUB5"/>
<dbReference type="PANTHER" id="PTHR31639">
    <property type="entry name" value="F-BOX PROTEIN-LIKE"/>
    <property type="match status" value="1"/>
</dbReference>
<dbReference type="Pfam" id="PF24758">
    <property type="entry name" value="LRR_At5g56370"/>
    <property type="match status" value="1"/>
</dbReference>
<dbReference type="InterPro" id="IPR036047">
    <property type="entry name" value="F-box-like_dom_sf"/>
</dbReference>
<dbReference type="SUPFAM" id="SSF52058">
    <property type="entry name" value="L domain-like"/>
    <property type="match status" value="1"/>
</dbReference>
<dbReference type="eggNOG" id="ENOG502R7JR">
    <property type="taxonomic scope" value="Eukaryota"/>
</dbReference>
<dbReference type="PANTHER" id="PTHR31639:SF42">
    <property type="entry name" value="OS02G0160200 PROTEIN"/>
    <property type="match status" value="1"/>
</dbReference>
<evidence type="ECO:0000313" key="3">
    <source>
        <dbReference type="EMBL" id="EYU44102.1"/>
    </source>
</evidence>
<dbReference type="InterPro" id="IPR055411">
    <property type="entry name" value="LRR_FXL15/At3g58940/PEG3-like"/>
</dbReference>
<proteinExistence type="predicted"/>
<dbReference type="Pfam" id="PF00646">
    <property type="entry name" value="F-box"/>
    <property type="match status" value="1"/>
</dbReference>
<dbReference type="AlphaFoldDB" id="A0A022RUB5"/>
<dbReference type="SUPFAM" id="SSF81383">
    <property type="entry name" value="F-box domain"/>
    <property type="match status" value="1"/>
</dbReference>
<sequence length="493" mass="57919">MKKAKREHGSNSNDRLLDLPKDILHRILYFLYQEAAVRTSVLSKSWRYIWCTRPNLYFADNDFKGNEHNFLLTVDNTLQRYRDQNLCLEEFDLHISMPCKYYSDHELVSLLEKWVPLLTSMGVKEFYFAIILKDSVGVIIDLPVILKAEPLRILCLYNCNLGRCTPENIPFVRLQELELINVLIEKETLHKIITSCPLLTRLSLEDCEGLKTVKLEKKLHKYLKHFSFMKHDAHKTEECSIEIDVPTLETISISGSKILFQCHKFCNLKSLSLFEVEICSNSIEQSQLLCIDTPNVEFFDYWEPVIPSICCTPTSGRSNLRFHMRDDDVDDARSWFLRLSKLLQALRRSEISLNIFHRSFEDVHIDEDDLVRDIMINGGNKPVTVENLEFNISHMSRVPYVLNGFFGICRPRNITPIWLWQGDWKREKLLRKLDDFLCNIEKMKASGNREIWQDLEDLTVQEFDESRQNGNLYAWRGFQNLHYCRALIVFGFN</sequence>
<dbReference type="Gene3D" id="3.80.10.10">
    <property type="entry name" value="Ribonuclease Inhibitor"/>
    <property type="match status" value="1"/>
</dbReference>